<sequence length="218" mass="25239">MNNSNIVYYDQYLAHQKLKVYSTTIILTIFILAIMIKIYKMLLTKLKVFYEKKKNNILVRTRFISILPYFLPFMDGIENFGLRVLPDYPFRILKAYRLILAPLMTMYIENRHINLISFLALYFLIVNSSSPLPTSEFLRFNTLQALLLFLITALLGSSFRALPIEFKTSLTGLLICNSCFWFISGIVIYAIVKCCKGEYSRIPVISEAVRIQVESDGI</sequence>
<organism evidence="8">
    <name type="scientific">Boldia erythrosiphon</name>
    <dbReference type="NCBI Taxonomy" id="74908"/>
    <lineage>
        <taxon>Eukaryota</taxon>
        <taxon>Rhodophyta</taxon>
        <taxon>Compsopogonophyceae</taxon>
        <taxon>Compsopogonales</taxon>
        <taxon>Boldiaceae</taxon>
        <taxon>Boldia</taxon>
    </lineage>
</organism>
<dbReference type="PANTHER" id="PTHR33510">
    <property type="entry name" value="PROTEIN TIC 20-II, CHLOROPLASTIC"/>
    <property type="match status" value="1"/>
</dbReference>
<protein>
    <recommendedName>
        <fullName evidence="3 7">Tic20 family protein Ycf60</fullName>
    </recommendedName>
</protein>
<evidence type="ECO:0000256" key="4">
    <source>
        <dbReference type="ARBA" id="ARBA00022692"/>
    </source>
</evidence>
<feature type="transmembrane region" description="Helical" evidence="7">
    <location>
        <begin position="142"/>
        <end position="162"/>
    </location>
</feature>
<dbReference type="GeneID" id="32891489"/>
<evidence type="ECO:0000256" key="1">
    <source>
        <dbReference type="ARBA" id="ARBA00004508"/>
    </source>
</evidence>
<comment type="subcellular location">
    <subcellularLocation>
        <location evidence="1 7">Plastid</location>
        <location evidence="1 7">Chloroplast membrane</location>
        <topology evidence="1 7">Multi-pass membrane protein</topology>
    </subcellularLocation>
</comment>
<evidence type="ECO:0000256" key="5">
    <source>
        <dbReference type="ARBA" id="ARBA00022989"/>
    </source>
</evidence>
<dbReference type="GO" id="GO:0031969">
    <property type="term" value="C:chloroplast membrane"/>
    <property type="evidence" value="ECO:0007669"/>
    <property type="project" value="UniProtKB-SubCell"/>
</dbReference>
<keyword evidence="6 7" id="KW-0472">Membrane</keyword>
<feature type="transmembrane region" description="Helical" evidence="7">
    <location>
        <begin position="113"/>
        <end position="130"/>
    </location>
</feature>
<proteinExistence type="inferred from homology"/>
<comment type="similarity">
    <text evidence="2 7">Belongs to the Tic20 family.</text>
</comment>
<evidence type="ECO:0000256" key="3">
    <source>
        <dbReference type="ARBA" id="ARBA00017412"/>
    </source>
</evidence>
<dbReference type="InterPro" id="IPR005691">
    <property type="entry name" value="Tic20"/>
</dbReference>
<keyword evidence="5 7" id="KW-1133">Transmembrane helix</keyword>
<dbReference type="EMBL" id="KY709208">
    <property type="protein sequence ID" value="ARO90671.1"/>
    <property type="molecule type" value="Genomic_DNA"/>
</dbReference>
<name>A0A1Y9TM21_9RHOD</name>
<evidence type="ECO:0000256" key="7">
    <source>
        <dbReference type="RuleBase" id="RU367003"/>
    </source>
</evidence>
<dbReference type="RefSeq" id="YP_009369983.1">
    <property type="nucleotide sequence ID" value="NC_034776.1"/>
</dbReference>
<dbReference type="PANTHER" id="PTHR33510:SF5">
    <property type="entry name" value="PROTEIN TIC 20-II, CHLOROPLASTIC"/>
    <property type="match status" value="1"/>
</dbReference>
<dbReference type="Pfam" id="PF16166">
    <property type="entry name" value="TIC20"/>
    <property type="match status" value="1"/>
</dbReference>
<feature type="transmembrane region" description="Helical" evidence="7">
    <location>
        <begin position="20"/>
        <end position="39"/>
    </location>
</feature>
<geneLocation type="chloroplast" evidence="8"/>
<keyword evidence="7 8" id="KW-0150">Chloroplast</keyword>
<feature type="transmembrane region" description="Helical" evidence="7">
    <location>
        <begin position="174"/>
        <end position="192"/>
    </location>
</feature>
<gene>
    <name evidence="8" type="primary">ycf60</name>
</gene>
<keyword evidence="7 8" id="KW-0934">Plastid</keyword>
<keyword evidence="4 7" id="KW-0812">Transmembrane</keyword>
<dbReference type="AlphaFoldDB" id="A0A1Y9TM21"/>
<evidence type="ECO:0000256" key="6">
    <source>
        <dbReference type="ARBA" id="ARBA00023136"/>
    </source>
</evidence>
<reference evidence="8" key="1">
    <citation type="submission" date="2017-03" db="EMBL/GenBank/DDBJ databases">
        <title>The new red algal subphylum Proteorhodophytina comprises the largest and most divergent plastid genomes known.</title>
        <authorList>
            <person name="Munoz-Gomez S.A."/>
            <person name="Mejia-Franco F.G."/>
            <person name="Durnin K."/>
            <person name="Morgan C."/>
            <person name="Grisdale C.J."/>
            <person name="Archibald J.M."/>
            <person name="Slamovits C.H."/>
        </authorList>
    </citation>
    <scope>NUCLEOTIDE SEQUENCE</scope>
    <source>
        <strain evidence="8">UTEX LB2858</strain>
    </source>
</reference>
<accession>A0A1Y9TM21</accession>
<evidence type="ECO:0000256" key="2">
    <source>
        <dbReference type="ARBA" id="ARBA00009596"/>
    </source>
</evidence>
<evidence type="ECO:0000313" key="8">
    <source>
        <dbReference type="EMBL" id="ARO90671.1"/>
    </source>
</evidence>